<feature type="region of interest" description="Disordered" evidence="1">
    <location>
        <begin position="195"/>
        <end position="232"/>
    </location>
</feature>
<dbReference type="Proteomes" id="UP000024404">
    <property type="component" value="Unassembled WGS sequence"/>
</dbReference>
<evidence type="ECO:0000313" key="2">
    <source>
        <dbReference type="EnsemblMetazoa" id="OVOC8707.1"/>
    </source>
</evidence>
<dbReference type="PANTHER" id="PTHR38627">
    <property type="entry name" value="GA BINDING AND ACTIVATING AND SPK (SPK) DOMAIN CONTAINING-RELATED"/>
    <property type="match status" value="1"/>
</dbReference>
<evidence type="ECO:0000313" key="3">
    <source>
        <dbReference type="Proteomes" id="UP000024404"/>
    </source>
</evidence>
<proteinExistence type="predicted"/>
<name>A0A8R1U1G4_ONCVO</name>
<reference evidence="3" key="1">
    <citation type="submission" date="2013-10" db="EMBL/GenBank/DDBJ databases">
        <title>Genome sequencing of Onchocerca volvulus.</title>
        <authorList>
            <person name="Cotton J."/>
            <person name="Tsai J."/>
            <person name="Stanley E."/>
            <person name="Tracey A."/>
            <person name="Holroyd N."/>
            <person name="Lustigman S."/>
            <person name="Berriman M."/>
        </authorList>
    </citation>
    <scope>NUCLEOTIDE SEQUENCE</scope>
</reference>
<evidence type="ECO:0000256" key="1">
    <source>
        <dbReference type="SAM" id="MobiDB-lite"/>
    </source>
</evidence>
<reference evidence="2" key="2">
    <citation type="submission" date="2022-06" db="UniProtKB">
        <authorList>
            <consortium name="EnsemblMetazoa"/>
        </authorList>
    </citation>
    <scope>IDENTIFICATION</scope>
</reference>
<keyword evidence="3" id="KW-1185">Reference proteome</keyword>
<sequence length="400" mass="45854">MNMAVRNTYTMRDERLMWEYVFEKLQTGDEAVYKPKGLKLWKDFEATQKTNKTASSLATHFRKAMYDRIEEAKLSVEQQLYIASQLKIPLSKRQQITLTFLCFRIEYKANVSIITNSLGIVTAYEKEGKQYLPSLLKRKISHDDDNIKDELGYDAFKLNGSMTKIAKISRKTDGNSIVACSGRYNLRKKLNIQNNNSSKIHNSEETESMDSMQDIGDCNDSQNEDRNDGDSQSEIFHAGQIFDDKKHSDSKESEVIISCPKDETDIVNFRSENDRLVNKISADQVDCLETTESESGVNQHTTARSNDMKMLANEASKTVVCSNISTWAAAVVKRKQELRTFENIIDEELKQLLAYIKNKRQLKGVEKMKMEKILELRAKEAKRLGMGLRSYLRKIATITD</sequence>
<protein>
    <submittedName>
        <fullName evidence="2">Uncharacterized protein</fullName>
    </submittedName>
</protein>
<accession>A0A8R1U1G4</accession>
<dbReference type="OMA" id="KGLKLWK"/>
<dbReference type="PANTHER" id="PTHR38627:SF2">
    <property type="entry name" value="DOUBLE-STRAND TELOMERIC DNA-BINDING PROTEINS 1-RELATED"/>
    <property type="match status" value="1"/>
</dbReference>
<organism evidence="2 3">
    <name type="scientific">Onchocerca volvulus</name>
    <dbReference type="NCBI Taxonomy" id="6282"/>
    <lineage>
        <taxon>Eukaryota</taxon>
        <taxon>Metazoa</taxon>
        <taxon>Ecdysozoa</taxon>
        <taxon>Nematoda</taxon>
        <taxon>Chromadorea</taxon>
        <taxon>Rhabditida</taxon>
        <taxon>Spirurina</taxon>
        <taxon>Spiruromorpha</taxon>
        <taxon>Filarioidea</taxon>
        <taxon>Onchocercidae</taxon>
        <taxon>Onchocerca</taxon>
    </lineage>
</organism>
<dbReference type="AlphaFoldDB" id="A0A8R1U1G4"/>
<dbReference type="Gene3D" id="1.10.10.60">
    <property type="entry name" value="Homeodomain-like"/>
    <property type="match status" value="1"/>
</dbReference>
<dbReference type="EnsemblMetazoa" id="OVOC8707.1">
    <property type="protein sequence ID" value="OVOC8707.1"/>
    <property type="gene ID" value="WBGene00245516"/>
</dbReference>
<dbReference type="InterPro" id="IPR053367">
    <property type="entry name" value="G-alpha_activating_GEF"/>
</dbReference>
<dbReference type="EMBL" id="CMVM020000249">
    <property type="status" value="NOT_ANNOTATED_CDS"/>
    <property type="molecule type" value="Genomic_DNA"/>
</dbReference>